<keyword evidence="1" id="KW-0472">Membrane</keyword>
<feature type="transmembrane region" description="Helical" evidence="1">
    <location>
        <begin position="48"/>
        <end position="69"/>
    </location>
</feature>
<keyword evidence="1" id="KW-1133">Transmembrane helix</keyword>
<feature type="transmembrane region" description="Helical" evidence="1">
    <location>
        <begin position="25"/>
        <end position="42"/>
    </location>
</feature>
<keyword evidence="3" id="KW-1185">Reference proteome</keyword>
<accession>A0ABT6SWL4</accession>
<dbReference type="Proteomes" id="UP001237105">
    <property type="component" value="Unassembled WGS sequence"/>
</dbReference>
<protein>
    <recommendedName>
        <fullName evidence="4">Integral membrane protein</fullName>
    </recommendedName>
</protein>
<sequence>MDTPPVAPDVQQVLKHNRGLLYRQLGMRLAIAAALVALTYLLDVSGVPASFLTGLPVIVAVLMMFFTLIRVGAGRRLKVCERVLSAYPLEYRTRVVRKESQWLLLGDVHTVKLSVRGQHGAPHMRALNASTRRRWPKAAEDGGAWFAGDPAFGGVMIVPSTKDMLFLQPAGWDKFAAERENADPARLARAQQAGITKKLEREPRVLPTG</sequence>
<keyword evidence="1" id="KW-0812">Transmembrane</keyword>
<organism evidence="2 3">
    <name type="scientific">Streptomyces luteolus</name>
    <dbReference type="NCBI Taxonomy" id="3043615"/>
    <lineage>
        <taxon>Bacteria</taxon>
        <taxon>Bacillati</taxon>
        <taxon>Actinomycetota</taxon>
        <taxon>Actinomycetes</taxon>
        <taxon>Kitasatosporales</taxon>
        <taxon>Streptomycetaceae</taxon>
        <taxon>Streptomyces</taxon>
    </lineage>
</organism>
<reference evidence="2 3" key="1">
    <citation type="submission" date="2023-05" db="EMBL/GenBank/DDBJ databases">
        <title>Draft genome sequence of Streptomyces sp. B-S-A12 isolated from a cave soil in Thailand.</title>
        <authorList>
            <person name="Chamroensaksri N."/>
            <person name="Muangham S."/>
        </authorList>
    </citation>
    <scope>NUCLEOTIDE SEQUENCE [LARGE SCALE GENOMIC DNA]</scope>
    <source>
        <strain evidence="2 3">B-S-A12</strain>
    </source>
</reference>
<evidence type="ECO:0008006" key="4">
    <source>
        <dbReference type="Google" id="ProtNLM"/>
    </source>
</evidence>
<evidence type="ECO:0000313" key="2">
    <source>
        <dbReference type="EMBL" id="MDI3419795.1"/>
    </source>
</evidence>
<gene>
    <name evidence="2" type="ORF">QIT00_14700</name>
</gene>
<evidence type="ECO:0000256" key="1">
    <source>
        <dbReference type="SAM" id="Phobius"/>
    </source>
</evidence>
<name>A0ABT6SWL4_9ACTN</name>
<dbReference type="EMBL" id="JASCIS010000012">
    <property type="protein sequence ID" value="MDI3419795.1"/>
    <property type="molecule type" value="Genomic_DNA"/>
</dbReference>
<comment type="caution">
    <text evidence="2">The sequence shown here is derived from an EMBL/GenBank/DDBJ whole genome shotgun (WGS) entry which is preliminary data.</text>
</comment>
<evidence type="ECO:0000313" key="3">
    <source>
        <dbReference type="Proteomes" id="UP001237105"/>
    </source>
</evidence>
<dbReference type="RefSeq" id="WP_282535674.1">
    <property type="nucleotide sequence ID" value="NZ_JASCIS010000012.1"/>
</dbReference>
<proteinExistence type="predicted"/>